<evidence type="ECO:0000313" key="14">
    <source>
        <dbReference type="Proteomes" id="UP000076552"/>
    </source>
</evidence>
<dbReference type="PANTHER" id="PTHR24223">
    <property type="entry name" value="ATP-BINDING CASSETTE SUB-FAMILY C"/>
    <property type="match status" value="1"/>
</dbReference>
<dbReference type="GO" id="GO:0005886">
    <property type="term" value="C:plasma membrane"/>
    <property type="evidence" value="ECO:0007669"/>
    <property type="project" value="UniProtKB-SubCell"/>
</dbReference>
<keyword evidence="7 10" id="KW-1133">Transmembrane helix</keyword>
<dbReference type="PANTHER" id="PTHR24223:SF345">
    <property type="entry name" value="ABC MULTIDRUG TRANSPORTER (EUROFUNG)"/>
    <property type="match status" value="1"/>
</dbReference>
<evidence type="ECO:0000256" key="4">
    <source>
        <dbReference type="ARBA" id="ARBA00022692"/>
    </source>
</evidence>
<dbReference type="Gene3D" id="3.40.50.300">
    <property type="entry name" value="P-loop containing nucleotide triphosphate hydrolases"/>
    <property type="match status" value="2"/>
</dbReference>
<keyword evidence="8 10" id="KW-0472">Membrane</keyword>
<dbReference type="Proteomes" id="UP000076552">
    <property type="component" value="Unassembled WGS sequence"/>
</dbReference>
<feature type="domain" description="ABC transporter" evidence="11">
    <location>
        <begin position="1240"/>
        <end position="1499"/>
    </location>
</feature>
<sequence length="1509" mass="166235">MSSRCLNDDSFGPGVYGCRGDFDFTLRFERIFLAIIPAAVFAALSLPRIAYLSRKPRIIGAKTFQTIKLVRGTSQQYLSTSSLIDTNIQSVKASITVFATLQFALLILQTTSNGSRIDGFAVAASVLSFLAALFMIGLSYAEHSRAPRPSMLLTGYIFLQILFDVAQTRTSWLMARTFSTQLFARLFTASLAVKIVILFVEAQRKAKWIRWTEEEHSPEETSGLFSLGVYFWLNRLFLHGYRNVLTIKDLYALDQGMIAETMQITLAQELDKGTYHGKKHGLARALAKALAVPLLLPVAPRIALIGFNYCQPFFIQTLLEYLQDPDAPKNMGYGLIGASILIYSGIAISTALYYYFQQRALYMSRGCLAAVIYKKTTEASLAGTGDAAAVTLMSTDTERIVRGFYSLHECWANIVEIALGCWLLESQLGAAFVAPIVVIVVCTGITAVVAKFTGERQSRWMAQIQKRVGLTANVISNMKYLRISGITGPVAEFVQRMRVEEMRIGNQFRWLIIVTALAALAPNIVSPAVTFVFAQSRLDITTIFTAFSFLVLLNNPLGLLFQSVPLLIAGFTCLGRIQKFLEAESRVDFRQSARSPAWNDRQSEESAYRDNLEGIPLKSIDKPARQSSESSPPSPAITVVDGSFGWTADKMVLRNITASVPASQLTLVVGPVASGKSTFCKVLLGEVPFSSGLVSVPSRNAAIGYCEQNPFLSNGSIKDNIVGYSPFNQTRYDEIIDACMLSTDLLLLPYGDDTKIGSNGIMLSGGQKQRVSLARALYVNSDLLIFDDILSGLDNDTAAEVFRRVFGLDGIIRRRNATAVLCTHAIKYLPLADHIIALGSDGTLVEEGSFNDLMRDKRYVASLGVMATDSDTDSDAGSRPNSKAGPSPPSKPKRAPAVADEMMEKSRQTGDIKVYLHYFRSLSVSSTVIFMLFSASYALWNNFPTIWMKYWAEDSLGKSSQYYVGLFGFFKALQLISLLVAGIALIIYMTTSSGTILHQQALQTVIHAPLTFFTTTDAGVITNLFSQDMTLIDNELPMALLNTVIDGFESIAMGAVIAVSSPYMAISYPFLIGFCWIIQKFYLRTSRQLRLLDLESKSPLYSHFLDTIKGVATIRAFGWTNKDIAFNQHLLDTSQRPAYLLAMIQQWLVVTMQLMVACIAVILVALAVTLRANSGFTGASMVTLMSWGETIAMLIRFYTQLETSIGAVARIKTFSEKVTPENLEGEDIEPAEEWPENGHIDIKGVSASYSNEQHVSSDGEMTSPSLALKDLTFSIQPGQKVALCGRTGSGKSSLILLLLRLLDPVSTCSQNIEMDGIPFHRIDRSTLRRRIIAIPQDAVFLPDGSTIKSNLDPFEVASDADCLSVLRTVQLAGFVEEQGGLHEGMSADNLSAGQKQLFSLGRAILRRRIKDAKFKRRGGGILLLDEVSSSVDHATDRLMQEIIKKEFGRYTIVMVSHRLDMVMDFFDAVIVMDQGRVIETGSPATLVEREGSRFGELWAIENQGRSRES</sequence>
<keyword evidence="4 10" id="KW-0812">Transmembrane</keyword>
<accession>A0A161YPU0</accession>
<feature type="transmembrane region" description="Helical" evidence="10">
    <location>
        <begin position="1147"/>
        <end position="1170"/>
    </location>
</feature>
<keyword evidence="6" id="KW-0067">ATP-binding</keyword>
<dbReference type="STRING" id="708197.A0A161YPU0"/>
<dbReference type="InterPro" id="IPR003593">
    <property type="entry name" value="AAA+_ATPase"/>
</dbReference>
<dbReference type="GO" id="GO:0016887">
    <property type="term" value="F:ATP hydrolysis activity"/>
    <property type="evidence" value="ECO:0007669"/>
    <property type="project" value="InterPro"/>
</dbReference>
<feature type="domain" description="ABC transporter" evidence="11">
    <location>
        <begin position="637"/>
        <end position="866"/>
    </location>
</feature>
<dbReference type="GO" id="GO:0140359">
    <property type="term" value="F:ABC-type transporter activity"/>
    <property type="evidence" value="ECO:0007669"/>
    <property type="project" value="InterPro"/>
</dbReference>
<dbReference type="CDD" id="cd18579">
    <property type="entry name" value="ABC_6TM_ABCC_D1"/>
    <property type="match status" value="1"/>
</dbReference>
<dbReference type="PROSITE" id="PS00211">
    <property type="entry name" value="ABC_TRANSPORTER_1"/>
    <property type="match status" value="2"/>
</dbReference>
<evidence type="ECO:0000256" key="2">
    <source>
        <dbReference type="ARBA" id="ARBA00022448"/>
    </source>
</evidence>
<proteinExistence type="predicted"/>
<evidence type="ECO:0000256" key="7">
    <source>
        <dbReference type="ARBA" id="ARBA00022989"/>
    </source>
</evidence>
<dbReference type="InterPro" id="IPR017871">
    <property type="entry name" value="ABC_transporter-like_CS"/>
</dbReference>
<dbReference type="EMBL" id="LFIV01000024">
    <property type="protein sequence ID" value="KZL75357.1"/>
    <property type="molecule type" value="Genomic_DNA"/>
</dbReference>
<dbReference type="InterPro" id="IPR044726">
    <property type="entry name" value="ABCC_6TM_D2"/>
</dbReference>
<dbReference type="CDD" id="cd18580">
    <property type="entry name" value="ABC_6TM_ABCC_D2"/>
    <property type="match status" value="1"/>
</dbReference>
<dbReference type="PROSITE" id="PS50929">
    <property type="entry name" value="ABC_TM1F"/>
    <property type="match status" value="2"/>
</dbReference>
<feature type="transmembrane region" description="Helical" evidence="10">
    <location>
        <begin position="31"/>
        <end position="52"/>
    </location>
</feature>
<dbReference type="Gene3D" id="1.20.1560.10">
    <property type="entry name" value="ABC transporter type 1, transmembrane domain"/>
    <property type="match status" value="2"/>
</dbReference>
<feature type="transmembrane region" description="Helical" evidence="10">
    <location>
        <begin position="1065"/>
        <end position="1083"/>
    </location>
</feature>
<evidence type="ECO:0000256" key="9">
    <source>
        <dbReference type="SAM" id="MobiDB-lite"/>
    </source>
</evidence>
<evidence type="ECO:0000256" key="10">
    <source>
        <dbReference type="SAM" id="Phobius"/>
    </source>
</evidence>
<dbReference type="InterPro" id="IPR027417">
    <property type="entry name" value="P-loop_NTPase"/>
</dbReference>
<keyword evidence="5" id="KW-0547">Nucleotide-binding</keyword>
<evidence type="ECO:0000259" key="12">
    <source>
        <dbReference type="PROSITE" id="PS50929"/>
    </source>
</evidence>
<dbReference type="InterPro" id="IPR050173">
    <property type="entry name" value="ABC_transporter_C-like"/>
</dbReference>
<evidence type="ECO:0000256" key="3">
    <source>
        <dbReference type="ARBA" id="ARBA00022475"/>
    </source>
</evidence>
<dbReference type="FunFam" id="1.20.1560.10:FF:000066">
    <property type="entry name" value="ABC multidrug transporter (Eurofung)"/>
    <property type="match status" value="1"/>
</dbReference>
<feature type="domain" description="ABC transmembrane type-1" evidence="12">
    <location>
        <begin position="922"/>
        <end position="1203"/>
    </location>
</feature>
<dbReference type="FunFam" id="1.20.1560.10:FF:000055">
    <property type="entry name" value="ABC multidrug transporter (Eurofung)"/>
    <property type="match status" value="1"/>
</dbReference>
<name>A0A161YPU0_9PEZI</name>
<evidence type="ECO:0000256" key="1">
    <source>
        <dbReference type="ARBA" id="ARBA00004651"/>
    </source>
</evidence>
<reference evidence="13 14" key="1">
    <citation type="submission" date="2015-06" db="EMBL/GenBank/DDBJ databases">
        <title>Survival trade-offs in plant roots during colonization by closely related pathogenic and mutualistic fungi.</title>
        <authorList>
            <person name="Hacquard S."/>
            <person name="Kracher B."/>
            <person name="Hiruma K."/>
            <person name="Weinman A."/>
            <person name="Muench P."/>
            <person name="Garrido Oter R."/>
            <person name="Ver Loren van Themaat E."/>
            <person name="Dallerey J.-F."/>
            <person name="Damm U."/>
            <person name="Henrissat B."/>
            <person name="Lespinet O."/>
            <person name="Thon M."/>
            <person name="Kemen E."/>
            <person name="McHardy A.C."/>
            <person name="Schulze-Lefert P."/>
            <person name="O'Connell R.J."/>
        </authorList>
    </citation>
    <scope>NUCLEOTIDE SEQUENCE [LARGE SCALE GENOMIC DNA]</scope>
    <source>
        <strain evidence="13 14">0861</strain>
    </source>
</reference>
<evidence type="ECO:0000256" key="6">
    <source>
        <dbReference type="ARBA" id="ARBA00022840"/>
    </source>
</evidence>
<dbReference type="SUPFAM" id="SSF52540">
    <property type="entry name" value="P-loop containing nucleoside triphosphate hydrolases"/>
    <property type="match status" value="2"/>
</dbReference>
<gene>
    <name evidence="13" type="ORF">CT0861_03681</name>
</gene>
<keyword evidence="14" id="KW-1185">Reference proteome</keyword>
<dbReference type="SUPFAM" id="SSF90123">
    <property type="entry name" value="ABC transporter transmembrane region"/>
    <property type="match status" value="2"/>
</dbReference>
<feature type="transmembrane region" description="Helical" evidence="10">
    <location>
        <begin position="120"/>
        <end position="141"/>
    </location>
</feature>
<feature type="transmembrane region" description="Helical" evidence="10">
    <location>
        <begin position="915"/>
        <end position="940"/>
    </location>
</feature>
<feature type="transmembrane region" description="Helical" evidence="10">
    <location>
        <begin position="960"/>
        <end position="988"/>
    </location>
</feature>
<feature type="transmembrane region" description="Helical" evidence="10">
    <location>
        <begin position="540"/>
        <end position="561"/>
    </location>
</feature>
<keyword evidence="2" id="KW-0813">Transport</keyword>
<dbReference type="GO" id="GO:0005524">
    <property type="term" value="F:ATP binding"/>
    <property type="evidence" value="ECO:0007669"/>
    <property type="project" value="UniProtKB-KW"/>
</dbReference>
<dbReference type="InterPro" id="IPR011527">
    <property type="entry name" value="ABC1_TM_dom"/>
</dbReference>
<comment type="subcellular location">
    <subcellularLocation>
        <location evidence="1">Cell membrane</location>
        <topology evidence="1">Multi-pass membrane protein</topology>
    </subcellularLocation>
</comment>
<evidence type="ECO:0000313" key="13">
    <source>
        <dbReference type="EMBL" id="KZL75357.1"/>
    </source>
</evidence>
<organism evidence="13 14">
    <name type="scientific">Colletotrichum tofieldiae</name>
    <dbReference type="NCBI Taxonomy" id="708197"/>
    <lineage>
        <taxon>Eukaryota</taxon>
        <taxon>Fungi</taxon>
        <taxon>Dikarya</taxon>
        <taxon>Ascomycota</taxon>
        <taxon>Pezizomycotina</taxon>
        <taxon>Sordariomycetes</taxon>
        <taxon>Hypocreomycetidae</taxon>
        <taxon>Glomerellales</taxon>
        <taxon>Glomerellaceae</taxon>
        <taxon>Colletotrichum</taxon>
        <taxon>Colletotrichum spaethianum species complex</taxon>
    </lineage>
</organism>
<feature type="domain" description="ABC transmembrane type-1" evidence="12">
    <location>
        <begin position="302"/>
        <end position="569"/>
    </location>
</feature>
<dbReference type="InterPro" id="IPR036640">
    <property type="entry name" value="ABC1_TM_sf"/>
</dbReference>
<dbReference type="InterPro" id="IPR044746">
    <property type="entry name" value="ABCC_6TM_D1"/>
</dbReference>
<evidence type="ECO:0000259" key="11">
    <source>
        <dbReference type="PROSITE" id="PS50893"/>
    </source>
</evidence>
<feature type="transmembrane region" description="Helical" evidence="10">
    <location>
        <begin position="182"/>
        <end position="200"/>
    </location>
</feature>
<comment type="caution">
    <text evidence="13">The sequence shown here is derived from an EMBL/GenBank/DDBJ whole genome shotgun (WGS) entry which is preliminary data.</text>
</comment>
<feature type="transmembrane region" description="Helical" evidence="10">
    <location>
        <begin position="510"/>
        <end position="534"/>
    </location>
</feature>
<feature type="transmembrane region" description="Helical" evidence="10">
    <location>
        <begin position="333"/>
        <end position="356"/>
    </location>
</feature>
<dbReference type="CDD" id="cd03250">
    <property type="entry name" value="ABCC_MRP_domain1"/>
    <property type="match status" value="1"/>
</dbReference>
<dbReference type="PROSITE" id="PS50893">
    <property type="entry name" value="ABC_TRANSPORTER_2"/>
    <property type="match status" value="2"/>
</dbReference>
<feature type="region of interest" description="Disordered" evidence="9">
    <location>
        <begin position="869"/>
        <end position="899"/>
    </location>
</feature>
<dbReference type="Pfam" id="PF00005">
    <property type="entry name" value="ABC_tran"/>
    <property type="match status" value="2"/>
</dbReference>
<protein>
    <submittedName>
        <fullName evidence="13">ABC transporter</fullName>
    </submittedName>
</protein>
<keyword evidence="3" id="KW-1003">Cell membrane</keyword>
<dbReference type="SMART" id="SM00382">
    <property type="entry name" value="AAA"/>
    <property type="match status" value="2"/>
</dbReference>
<dbReference type="Pfam" id="PF00664">
    <property type="entry name" value="ABC_membrane"/>
    <property type="match status" value="1"/>
</dbReference>
<dbReference type="InterPro" id="IPR003439">
    <property type="entry name" value="ABC_transporter-like_ATP-bd"/>
</dbReference>
<feature type="transmembrane region" description="Helical" evidence="10">
    <location>
        <begin position="428"/>
        <end position="450"/>
    </location>
</feature>
<evidence type="ECO:0000256" key="8">
    <source>
        <dbReference type="ARBA" id="ARBA00023136"/>
    </source>
</evidence>
<evidence type="ECO:0000256" key="5">
    <source>
        <dbReference type="ARBA" id="ARBA00022741"/>
    </source>
</evidence>